<name>A0A450TGB5_9GAMM</name>
<proteinExistence type="predicted"/>
<dbReference type="Pfam" id="PF01609">
    <property type="entry name" value="DDE_Tnp_1"/>
    <property type="match status" value="1"/>
</dbReference>
<dbReference type="EMBL" id="CAADFD010000114">
    <property type="protein sequence ID" value="VFJ66237.1"/>
    <property type="molecule type" value="Genomic_DNA"/>
</dbReference>
<protein>
    <recommendedName>
        <fullName evidence="1">Transposase IS4-like domain-containing protein</fullName>
    </recommendedName>
</protein>
<evidence type="ECO:0000313" key="2">
    <source>
        <dbReference type="EMBL" id="VFJ66237.1"/>
    </source>
</evidence>
<evidence type="ECO:0000259" key="1">
    <source>
        <dbReference type="Pfam" id="PF01609"/>
    </source>
</evidence>
<sequence length="108" mass="12108">MLLSQGQMSDYKGAKLLFEVLPTAPVLLADRGYDADRSRDAPRRKGIEPCIPPRENRKIDIPYDKSLYKQRHKIKTCAVSQPAMTDVHTLSFPPSVLSLSLYGGFNES</sequence>
<gene>
    <name evidence="2" type="ORF">BECKFW1821B_GA0114236_11143</name>
</gene>
<organism evidence="2">
    <name type="scientific">Candidatus Kentrum sp. FW</name>
    <dbReference type="NCBI Taxonomy" id="2126338"/>
    <lineage>
        <taxon>Bacteria</taxon>
        <taxon>Pseudomonadati</taxon>
        <taxon>Pseudomonadota</taxon>
        <taxon>Gammaproteobacteria</taxon>
        <taxon>Candidatus Kentrum</taxon>
    </lineage>
</organism>
<dbReference type="InterPro" id="IPR002559">
    <property type="entry name" value="Transposase_11"/>
</dbReference>
<dbReference type="GO" id="GO:0004803">
    <property type="term" value="F:transposase activity"/>
    <property type="evidence" value="ECO:0007669"/>
    <property type="project" value="InterPro"/>
</dbReference>
<dbReference type="AlphaFoldDB" id="A0A450TGB5"/>
<dbReference type="GO" id="GO:0006313">
    <property type="term" value="P:DNA transposition"/>
    <property type="evidence" value="ECO:0007669"/>
    <property type="project" value="InterPro"/>
</dbReference>
<dbReference type="GO" id="GO:0003677">
    <property type="term" value="F:DNA binding"/>
    <property type="evidence" value="ECO:0007669"/>
    <property type="project" value="InterPro"/>
</dbReference>
<feature type="domain" description="Transposase IS4-like" evidence="1">
    <location>
        <begin position="2"/>
        <end position="70"/>
    </location>
</feature>
<reference evidence="2" key="1">
    <citation type="submission" date="2019-02" db="EMBL/GenBank/DDBJ databases">
        <authorList>
            <person name="Gruber-Vodicka R. H."/>
            <person name="Seah K. B. B."/>
        </authorList>
    </citation>
    <scope>NUCLEOTIDE SEQUENCE</scope>
    <source>
        <strain evidence="2">BECK_BZ106</strain>
    </source>
</reference>
<accession>A0A450TGB5</accession>